<reference evidence="3 4" key="1">
    <citation type="submission" date="2017-11" db="EMBL/GenBank/DDBJ databases">
        <title>Draft genome sequence of Rhizobiales bacterium SY3-13.</title>
        <authorList>
            <person name="Sun C."/>
        </authorList>
    </citation>
    <scope>NUCLEOTIDE SEQUENCE [LARGE SCALE GENOMIC DNA]</scope>
    <source>
        <strain evidence="3 4">SY3-13</strain>
    </source>
</reference>
<comment type="caution">
    <text evidence="3">The sequence shown here is derived from an EMBL/GenBank/DDBJ whole genome shotgun (WGS) entry which is preliminary data.</text>
</comment>
<dbReference type="RefSeq" id="WP_109794251.1">
    <property type="nucleotide sequence ID" value="NZ_PHIG01000018.1"/>
</dbReference>
<organism evidence="3 4">
    <name type="scientific">Minwuia thermotolerans</name>
    <dbReference type="NCBI Taxonomy" id="2056226"/>
    <lineage>
        <taxon>Bacteria</taxon>
        <taxon>Pseudomonadati</taxon>
        <taxon>Pseudomonadota</taxon>
        <taxon>Alphaproteobacteria</taxon>
        <taxon>Minwuiales</taxon>
        <taxon>Minwuiaceae</taxon>
        <taxon>Minwuia</taxon>
    </lineage>
</organism>
<evidence type="ECO:0000313" key="4">
    <source>
        <dbReference type="Proteomes" id="UP000229498"/>
    </source>
</evidence>
<dbReference type="InterPro" id="IPR025512">
    <property type="entry name" value="DUF4399"/>
</dbReference>
<dbReference type="Pfam" id="PF14347">
    <property type="entry name" value="DUF4399"/>
    <property type="match status" value="1"/>
</dbReference>
<feature type="chain" id="PRO_5014637683" evidence="1">
    <location>
        <begin position="20"/>
        <end position="142"/>
    </location>
</feature>
<sequence length="142" mass="15026">MKSLIAALAILAAPALALAESSPWPADAELYIVSPKDGDTVSSPFRVVFGVKGVAVRPAGDETPGSGHHHLLIDRIVPAGEDLQYSLPAEDSLVHFGKGQTAVELRLPSGPHTLQLIMGDANHIPHDPPLVSEPIRVIVRNQ</sequence>
<dbReference type="OrthoDB" id="531568at2"/>
<dbReference type="Proteomes" id="UP000229498">
    <property type="component" value="Unassembled WGS sequence"/>
</dbReference>
<evidence type="ECO:0000259" key="2">
    <source>
        <dbReference type="Pfam" id="PF14347"/>
    </source>
</evidence>
<feature type="signal peptide" evidence="1">
    <location>
        <begin position="1"/>
        <end position="19"/>
    </location>
</feature>
<name>A0A2M9G4X8_9PROT</name>
<keyword evidence="4" id="KW-1185">Reference proteome</keyword>
<gene>
    <name evidence="3" type="ORF">CVT23_05270</name>
</gene>
<proteinExistence type="predicted"/>
<protein>
    <submittedName>
        <fullName evidence="3">Rod shape-determining protein RodA</fullName>
    </submittedName>
</protein>
<keyword evidence="1" id="KW-0732">Signal</keyword>
<dbReference type="EMBL" id="PHIG01000018">
    <property type="protein sequence ID" value="PJK30779.1"/>
    <property type="molecule type" value="Genomic_DNA"/>
</dbReference>
<evidence type="ECO:0000256" key="1">
    <source>
        <dbReference type="SAM" id="SignalP"/>
    </source>
</evidence>
<dbReference type="AlphaFoldDB" id="A0A2M9G4X8"/>
<evidence type="ECO:0000313" key="3">
    <source>
        <dbReference type="EMBL" id="PJK30779.1"/>
    </source>
</evidence>
<accession>A0A2M9G4X8</accession>
<feature type="domain" description="DUF4399" evidence="2">
    <location>
        <begin position="47"/>
        <end position="139"/>
    </location>
</feature>